<keyword evidence="2" id="KW-1185">Reference proteome</keyword>
<reference key="2">
    <citation type="submission" date="2011-05" db="EMBL/GenBank/DDBJ databases">
        <title>The Genome Sequence of Magnaporthe oryzae 70-15.</title>
        <authorList>
            <consortium name="The Broad Institute Genome Sequencing Platform"/>
            <person name="Ma L.-J."/>
            <person name="Dead R."/>
            <person name="Young S.K."/>
            <person name="Zeng Q."/>
            <person name="Gargeya S."/>
            <person name="Fitzgerald M."/>
            <person name="Haas B."/>
            <person name="Abouelleil A."/>
            <person name="Alvarado L."/>
            <person name="Arachchi H.M."/>
            <person name="Berlin A."/>
            <person name="Brown A."/>
            <person name="Chapman S.B."/>
            <person name="Chen Z."/>
            <person name="Dunbar C."/>
            <person name="Freedman E."/>
            <person name="Gearin G."/>
            <person name="Gellesch M."/>
            <person name="Goldberg J."/>
            <person name="Griggs A."/>
            <person name="Gujja S."/>
            <person name="Heiman D."/>
            <person name="Howarth C."/>
            <person name="Larson L."/>
            <person name="Lui A."/>
            <person name="MacDonald P.J.P."/>
            <person name="Mehta T."/>
            <person name="Montmayeur A."/>
            <person name="Murphy C."/>
            <person name="Neiman D."/>
            <person name="Pearson M."/>
            <person name="Priest M."/>
            <person name="Roberts A."/>
            <person name="Saif S."/>
            <person name="Shea T."/>
            <person name="Shenoy N."/>
            <person name="Sisk P."/>
            <person name="Stolte C."/>
            <person name="Sykes S."/>
            <person name="Yandava C."/>
            <person name="Wortman J."/>
            <person name="Nusbaum C."/>
            <person name="Birren B."/>
        </authorList>
    </citation>
    <scope>NUCLEOTIDE SEQUENCE</scope>
    <source>
        <strain>70-15</strain>
    </source>
</reference>
<dbReference type="Proteomes" id="UP000009058">
    <property type="component" value="Chromosome 2"/>
</dbReference>
<accession>G4MY22</accession>
<organism evidence="1 2">
    <name type="scientific">Pyricularia oryzae (strain 70-15 / ATCC MYA-4617 / FGSC 8958)</name>
    <name type="common">Rice blast fungus</name>
    <name type="synonym">Magnaporthe oryzae</name>
    <dbReference type="NCBI Taxonomy" id="242507"/>
    <lineage>
        <taxon>Eukaryota</taxon>
        <taxon>Fungi</taxon>
        <taxon>Dikarya</taxon>
        <taxon>Ascomycota</taxon>
        <taxon>Pezizomycotina</taxon>
        <taxon>Sordariomycetes</taxon>
        <taxon>Sordariomycetidae</taxon>
        <taxon>Magnaporthales</taxon>
        <taxon>Pyriculariaceae</taxon>
        <taxon>Pyricularia</taxon>
    </lineage>
</organism>
<dbReference type="KEGG" id="mgr:MGG_14082"/>
<reference evidence="1 2" key="1">
    <citation type="journal article" date="2005" name="Nature">
        <title>The genome sequence of the rice blast fungus Magnaporthe grisea.</title>
        <authorList>
            <person name="Dean R.A."/>
            <person name="Talbot N.J."/>
            <person name="Ebbole D.J."/>
            <person name="Farman M.L."/>
            <person name="Mitchell T.K."/>
            <person name="Orbach M.J."/>
            <person name="Thon M."/>
            <person name="Kulkarni R."/>
            <person name="Xu J.R."/>
            <person name="Pan H."/>
            <person name="Read N.D."/>
            <person name="Lee Y.H."/>
            <person name="Carbone I."/>
            <person name="Brown D."/>
            <person name="Oh Y.Y."/>
            <person name="Donofrio N."/>
            <person name="Jeong J.S."/>
            <person name="Soanes D.M."/>
            <person name="Djonovic S."/>
            <person name="Kolomiets E."/>
            <person name="Rehmeyer C."/>
            <person name="Li W."/>
            <person name="Harding M."/>
            <person name="Kim S."/>
            <person name="Lebrun M.H."/>
            <person name="Bohnert H."/>
            <person name="Coughlan S."/>
            <person name="Butler J."/>
            <person name="Calvo S."/>
            <person name="Ma L.J."/>
            <person name="Nicol R."/>
            <person name="Purcell S."/>
            <person name="Nusbaum C."/>
            <person name="Galagan J.E."/>
            <person name="Birren B.W."/>
        </authorList>
    </citation>
    <scope>NUCLEOTIDE SEQUENCE [LARGE SCALE GENOMIC DNA]</scope>
    <source>
        <strain evidence="2">70-15 / ATCC MYA-4617 / FGSC 8958</strain>
    </source>
</reference>
<dbReference type="HOGENOM" id="CLU_2671538_0_0_1"/>
<dbReference type="RefSeq" id="XP_003713357.1">
    <property type="nucleotide sequence ID" value="XM_003713309.1"/>
</dbReference>
<name>G4MY22_PYRO7</name>
<gene>
    <name evidence="1" type="ORF">MGG_14082</name>
</gene>
<sequence length="75" mass="8620">MAPGAFPRLSSKLKFSLSAISREQATMDGVIVICKVSIDEATESLEKYQDRIGRQRKYLVMQESRPLARTMRWRS</sequence>
<dbReference type="GeneID" id="5049215"/>
<protein>
    <submittedName>
        <fullName evidence="1">Uncharacterized protein</fullName>
    </submittedName>
</protein>
<dbReference type="EMBL" id="CM001232">
    <property type="protein sequence ID" value="EHA53550.1"/>
    <property type="molecule type" value="Genomic_DNA"/>
</dbReference>
<dbReference type="VEuPathDB" id="FungiDB:MGG_14082"/>
<evidence type="ECO:0000313" key="2">
    <source>
        <dbReference type="Proteomes" id="UP000009058"/>
    </source>
</evidence>
<dbReference type="AlphaFoldDB" id="G4MY22"/>
<evidence type="ECO:0000313" key="1">
    <source>
        <dbReference type="EMBL" id="EHA53550.1"/>
    </source>
</evidence>
<proteinExistence type="predicted"/>
<dbReference type="InParanoid" id="G4MY22"/>